<reference evidence="1 2" key="1">
    <citation type="journal article" date="2016" name="Nat. Commun.">
        <title>Thousands of microbial genomes shed light on interconnected biogeochemical processes in an aquifer system.</title>
        <authorList>
            <person name="Anantharaman K."/>
            <person name="Brown C.T."/>
            <person name="Hug L.A."/>
            <person name="Sharon I."/>
            <person name="Castelle C.J."/>
            <person name="Probst A.J."/>
            <person name="Thomas B.C."/>
            <person name="Singh A."/>
            <person name="Wilkins M.J."/>
            <person name="Karaoz U."/>
            <person name="Brodie E.L."/>
            <person name="Williams K.H."/>
            <person name="Hubbard S.S."/>
            <person name="Banfield J.F."/>
        </authorList>
    </citation>
    <scope>NUCLEOTIDE SEQUENCE [LARGE SCALE GENOMIC DNA]</scope>
</reference>
<comment type="caution">
    <text evidence="1">The sequence shown here is derived from an EMBL/GenBank/DDBJ whole genome shotgun (WGS) entry which is preliminary data.</text>
</comment>
<dbReference type="AlphaFoldDB" id="A0A1G2F668"/>
<gene>
    <name evidence="1" type="ORF">A2174_01815</name>
</gene>
<accession>A0A1G2F668</accession>
<name>A0A1G2F668_9BACT</name>
<protein>
    <submittedName>
        <fullName evidence="1">Uncharacterized protein</fullName>
    </submittedName>
</protein>
<evidence type="ECO:0000313" key="2">
    <source>
        <dbReference type="Proteomes" id="UP000177725"/>
    </source>
</evidence>
<proteinExistence type="predicted"/>
<dbReference type="Proteomes" id="UP000177725">
    <property type="component" value="Unassembled WGS sequence"/>
</dbReference>
<dbReference type="EMBL" id="MHMV01000056">
    <property type="protein sequence ID" value="OGZ33041.1"/>
    <property type="molecule type" value="Genomic_DNA"/>
</dbReference>
<evidence type="ECO:0000313" key="1">
    <source>
        <dbReference type="EMBL" id="OGZ33041.1"/>
    </source>
</evidence>
<organism evidence="1 2">
    <name type="scientific">Candidatus Portnoybacteria bacterium RBG_13_41_18</name>
    <dbReference type="NCBI Taxonomy" id="1801991"/>
    <lineage>
        <taxon>Bacteria</taxon>
        <taxon>Candidatus Portnoyibacteriota</taxon>
    </lineage>
</organism>
<sequence>MTVEKSVDDLIGEVITRIELRKAMIKQYKSKLLKDKANIFSDAVLPIAHKRQTTIYDLIQQRINTFDEVLKRIDDIMNALGKKPIELGRLSEVSRQLKQLNIIVKRLILPRA</sequence>